<organism evidence="6 7">
    <name type="scientific">Nocardioides anomalus</name>
    <dbReference type="NCBI Taxonomy" id="2712223"/>
    <lineage>
        <taxon>Bacteria</taxon>
        <taxon>Bacillati</taxon>
        <taxon>Actinomycetota</taxon>
        <taxon>Actinomycetes</taxon>
        <taxon>Propionibacteriales</taxon>
        <taxon>Nocardioidaceae</taxon>
        <taxon>Nocardioides</taxon>
    </lineage>
</organism>
<dbReference type="GO" id="GO:0000976">
    <property type="term" value="F:transcription cis-regulatory region binding"/>
    <property type="evidence" value="ECO:0007669"/>
    <property type="project" value="TreeGrafter"/>
</dbReference>
<evidence type="ECO:0000256" key="3">
    <source>
        <dbReference type="ARBA" id="ARBA00023163"/>
    </source>
</evidence>
<dbReference type="Pfam" id="PF13305">
    <property type="entry name" value="TetR_C_33"/>
    <property type="match status" value="1"/>
</dbReference>
<accession>A0A6G6W962</accession>
<evidence type="ECO:0000256" key="1">
    <source>
        <dbReference type="ARBA" id="ARBA00023015"/>
    </source>
</evidence>
<dbReference type="InterPro" id="IPR050109">
    <property type="entry name" value="HTH-type_TetR-like_transc_reg"/>
</dbReference>
<evidence type="ECO:0000313" key="7">
    <source>
        <dbReference type="Proteomes" id="UP000502996"/>
    </source>
</evidence>
<evidence type="ECO:0000259" key="5">
    <source>
        <dbReference type="Pfam" id="PF13305"/>
    </source>
</evidence>
<keyword evidence="3" id="KW-0804">Transcription</keyword>
<dbReference type="GO" id="GO:0003700">
    <property type="term" value="F:DNA-binding transcription factor activity"/>
    <property type="evidence" value="ECO:0007669"/>
    <property type="project" value="TreeGrafter"/>
</dbReference>
<dbReference type="SUPFAM" id="SSF48498">
    <property type="entry name" value="Tetracyclin repressor-like, C-terminal domain"/>
    <property type="match status" value="1"/>
</dbReference>
<dbReference type="Pfam" id="PF00440">
    <property type="entry name" value="TetR_N"/>
    <property type="match status" value="1"/>
</dbReference>
<dbReference type="RefSeq" id="WP_165228259.1">
    <property type="nucleotide sequence ID" value="NZ_CP049257.1"/>
</dbReference>
<reference evidence="6 7" key="1">
    <citation type="submission" date="2020-02" db="EMBL/GenBank/DDBJ databases">
        <title>Full genome sequence of Nocardioides sp. R-3366.</title>
        <authorList>
            <person name="Im W.-T."/>
        </authorList>
    </citation>
    <scope>NUCLEOTIDE SEQUENCE [LARGE SCALE GENOMIC DNA]</scope>
    <source>
        <strain evidence="6 7">R-3366</strain>
    </source>
</reference>
<dbReference type="PANTHER" id="PTHR30055">
    <property type="entry name" value="HTH-TYPE TRANSCRIPTIONAL REGULATOR RUTR"/>
    <property type="match status" value="1"/>
</dbReference>
<dbReference type="EMBL" id="CP049257">
    <property type="protein sequence ID" value="QIG41687.1"/>
    <property type="molecule type" value="Genomic_DNA"/>
</dbReference>
<dbReference type="InterPro" id="IPR009057">
    <property type="entry name" value="Homeodomain-like_sf"/>
</dbReference>
<dbReference type="Proteomes" id="UP000502996">
    <property type="component" value="Chromosome"/>
</dbReference>
<name>A0A6G6W962_9ACTN</name>
<evidence type="ECO:0000313" key="6">
    <source>
        <dbReference type="EMBL" id="QIG41687.1"/>
    </source>
</evidence>
<feature type="domain" description="HTH-type transcriptional regulator MT1864/Rv1816-like C-terminal" evidence="5">
    <location>
        <begin position="82"/>
        <end position="178"/>
    </location>
</feature>
<evidence type="ECO:0000256" key="2">
    <source>
        <dbReference type="ARBA" id="ARBA00023125"/>
    </source>
</evidence>
<proteinExistence type="predicted"/>
<dbReference type="InterPro" id="IPR036271">
    <property type="entry name" value="Tet_transcr_reg_TetR-rel_C_sf"/>
</dbReference>
<evidence type="ECO:0000259" key="4">
    <source>
        <dbReference type="Pfam" id="PF00440"/>
    </source>
</evidence>
<feature type="domain" description="HTH tetR-type" evidence="4">
    <location>
        <begin position="13"/>
        <end position="46"/>
    </location>
</feature>
<keyword evidence="2" id="KW-0238">DNA-binding</keyword>
<dbReference type="Gene3D" id="1.10.357.10">
    <property type="entry name" value="Tetracycline Repressor, domain 2"/>
    <property type="match status" value="1"/>
</dbReference>
<keyword evidence="1" id="KW-0805">Transcription regulation</keyword>
<dbReference type="InterPro" id="IPR025996">
    <property type="entry name" value="MT1864/Rv1816-like_C"/>
</dbReference>
<dbReference type="AlphaFoldDB" id="A0A6G6W962"/>
<protein>
    <submittedName>
        <fullName evidence="6">TetR/AcrR family transcriptional regulator</fullName>
    </submittedName>
</protein>
<dbReference type="KEGG" id="nano:G5V58_01885"/>
<dbReference type="PANTHER" id="PTHR30055:SF239">
    <property type="entry name" value="TRANSCRIPTIONAL REGULATORY PROTEIN"/>
    <property type="match status" value="1"/>
</dbReference>
<keyword evidence="7" id="KW-1185">Reference proteome</keyword>
<dbReference type="InterPro" id="IPR001647">
    <property type="entry name" value="HTH_TetR"/>
</dbReference>
<dbReference type="SUPFAM" id="SSF46689">
    <property type="entry name" value="Homeodomain-like"/>
    <property type="match status" value="1"/>
</dbReference>
<gene>
    <name evidence="6" type="ORF">G5V58_01885</name>
</gene>
<dbReference type="Gene3D" id="1.10.10.60">
    <property type="entry name" value="Homeodomain-like"/>
    <property type="match status" value="1"/>
</dbReference>
<sequence>MPRAGLDPDKVTAAAAALADEVGLPGVTMGALAERLSVKAPSLYKHVAGQAELQQRIAVLAVVELGDELRDAIQGRSGRDALTAAASAVRRFVVEHPGRYAATIRITGDPHDEPLAAAGARVLESLAAVLAAYDLQPGDTVHALRMLRSVFTGFATLEAAGGFQLDTDVEESFAWLVDFCDRGLRARSGQ</sequence>